<name>A0A0A9FLV7_ARUDO</name>
<dbReference type="EMBL" id="GBRH01184564">
    <property type="protein sequence ID" value="JAE13332.1"/>
    <property type="molecule type" value="Transcribed_RNA"/>
</dbReference>
<reference evidence="1" key="1">
    <citation type="submission" date="2014-09" db="EMBL/GenBank/DDBJ databases">
        <authorList>
            <person name="Magalhaes I.L.F."/>
            <person name="Oliveira U."/>
            <person name="Santos F.R."/>
            <person name="Vidigal T.H.D.A."/>
            <person name="Brescovit A.D."/>
            <person name="Santos A.J."/>
        </authorList>
    </citation>
    <scope>NUCLEOTIDE SEQUENCE</scope>
    <source>
        <tissue evidence="1">Shoot tissue taken approximately 20 cm above the soil surface</tissue>
    </source>
</reference>
<accession>A0A0A9FLV7</accession>
<sequence>MQCHVLMLQITVFKFGLINQITNTKD</sequence>
<proteinExistence type="predicted"/>
<evidence type="ECO:0000313" key="1">
    <source>
        <dbReference type="EMBL" id="JAE13332.1"/>
    </source>
</evidence>
<dbReference type="AlphaFoldDB" id="A0A0A9FLV7"/>
<protein>
    <submittedName>
        <fullName evidence="1">Uncharacterized protein</fullName>
    </submittedName>
</protein>
<reference evidence="1" key="2">
    <citation type="journal article" date="2015" name="Data Brief">
        <title>Shoot transcriptome of the giant reed, Arundo donax.</title>
        <authorList>
            <person name="Barrero R.A."/>
            <person name="Guerrero F.D."/>
            <person name="Moolhuijzen P."/>
            <person name="Goolsby J.A."/>
            <person name="Tidwell J."/>
            <person name="Bellgard S.E."/>
            <person name="Bellgard M.I."/>
        </authorList>
    </citation>
    <scope>NUCLEOTIDE SEQUENCE</scope>
    <source>
        <tissue evidence="1">Shoot tissue taken approximately 20 cm above the soil surface</tissue>
    </source>
</reference>
<organism evidence="1">
    <name type="scientific">Arundo donax</name>
    <name type="common">Giant reed</name>
    <name type="synonym">Donax arundinaceus</name>
    <dbReference type="NCBI Taxonomy" id="35708"/>
    <lineage>
        <taxon>Eukaryota</taxon>
        <taxon>Viridiplantae</taxon>
        <taxon>Streptophyta</taxon>
        <taxon>Embryophyta</taxon>
        <taxon>Tracheophyta</taxon>
        <taxon>Spermatophyta</taxon>
        <taxon>Magnoliopsida</taxon>
        <taxon>Liliopsida</taxon>
        <taxon>Poales</taxon>
        <taxon>Poaceae</taxon>
        <taxon>PACMAD clade</taxon>
        <taxon>Arundinoideae</taxon>
        <taxon>Arundineae</taxon>
        <taxon>Arundo</taxon>
    </lineage>
</organism>